<organism evidence="2 3">
    <name type="scientific">Haloechinothrix aidingensis</name>
    <dbReference type="NCBI Taxonomy" id="2752311"/>
    <lineage>
        <taxon>Bacteria</taxon>
        <taxon>Bacillati</taxon>
        <taxon>Actinomycetota</taxon>
        <taxon>Actinomycetes</taxon>
        <taxon>Pseudonocardiales</taxon>
        <taxon>Pseudonocardiaceae</taxon>
        <taxon>Haloechinothrix</taxon>
    </lineage>
</organism>
<dbReference type="EMBL" id="JACCKD010000001">
    <property type="protein sequence ID" value="MBA0124156.1"/>
    <property type="molecule type" value="Genomic_DNA"/>
</dbReference>
<accession>A0A837ZU85</accession>
<dbReference type="AlphaFoldDB" id="A0A837ZU85"/>
<gene>
    <name evidence="2" type="ORF">H0B56_01210</name>
</gene>
<evidence type="ECO:0000313" key="3">
    <source>
        <dbReference type="Proteomes" id="UP000582974"/>
    </source>
</evidence>
<evidence type="ECO:0000259" key="1">
    <source>
        <dbReference type="Pfam" id="PF14230"/>
    </source>
</evidence>
<reference evidence="2 3" key="1">
    <citation type="submission" date="2020-07" db="EMBL/GenBank/DDBJ databases">
        <title>Genome of Haloechinothrix sp.</title>
        <authorList>
            <person name="Tang S.-K."/>
            <person name="Yang L."/>
            <person name="Zhu W.-Y."/>
        </authorList>
    </citation>
    <scope>NUCLEOTIDE SEQUENCE [LARGE SCALE GENOMIC DNA]</scope>
    <source>
        <strain evidence="2 3">YIM 98757</strain>
    </source>
</reference>
<dbReference type="InterPro" id="IPR025637">
    <property type="entry name" value="DUF4333"/>
</dbReference>
<keyword evidence="3" id="KW-1185">Reference proteome</keyword>
<dbReference type="Proteomes" id="UP000582974">
    <property type="component" value="Unassembled WGS sequence"/>
</dbReference>
<name>A0A837ZU85_9PSEU</name>
<sequence>MMHRLRRGGCLALGVLALAGCSGLGEDTVTAEHLEASIVEALEPVEDDAVRGADCPEGLRARFAEMTRCTARIGDERYDVRVLITSVEDGEAEFDIDRARTPTP</sequence>
<dbReference type="Pfam" id="PF14230">
    <property type="entry name" value="DUF4333"/>
    <property type="match status" value="1"/>
</dbReference>
<protein>
    <submittedName>
        <fullName evidence="2">DUF4333 domain-containing protein</fullName>
    </submittedName>
</protein>
<proteinExistence type="predicted"/>
<feature type="domain" description="DUF4333" evidence="1">
    <location>
        <begin position="17"/>
        <end position="88"/>
    </location>
</feature>
<dbReference type="PROSITE" id="PS51257">
    <property type="entry name" value="PROKAR_LIPOPROTEIN"/>
    <property type="match status" value="1"/>
</dbReference>
<evidence type="ECO:0000313" key="2">
    <source>
        <dbReference type="EMBL" id="MBA0124156.1"/>
    </source>
</evidence>
<comment type="caution">
    <text evidence="2">The sequence shown here is derived from an EMBL/GenBank/DDBJ whole genome shotgun (WGS) entry which is preliminary data.</text>
</comment>